<accession>A0A2Z4LWT5</accession>
<dbReference type="SUPFAM" id="SSF54427">
    <property type="entry name" value="NTF2-like"/>
    <property type="match status" value="1"/>
</dbReference>
<dbReference type="PROSITE" id="PS51257">
    <property type="entry name" value="PROKAR_LIPOPROTEIN"/>
    <property type="match status" value="1"/>
</dbReference>
<dbReference type="KEGG" id="spon:HME9304_02858"/>
<protein>
    <recommendedName>
        <fullName evidence="1">DUF4440 domain-containing protein</fullName>
    </recommendedName>
</protein>
<evidence type="ECO:0000259" key="1">
    <source>
        <dbReference type="Pfam" id="PF14534"/>
    </source>
</evidence>
<dbReference type="Proteomes" id="UP000248536">
    <property type="component" value="Chromosome"/>
</dbReference>
<evidence type="ECO:0000313" key="3">
    <source>
        <dbReference type="Proteomes" id="UP000248536"/>
    </source>
</evidence>
<dbReference type="InterPro" id="IPR027843">
    <property type="entry name" value="DUF4440"/>
</dbReference>
<sequence>MKKTTILLLMAILSVSCKNKNGIHQEQKGDVVKITEEEALNLLHTWTNAYLAGDVNSLNEVLDNSWAYSGSADGKVSDKTTTIEEFSNADYTFHNISYDDLSTHIYGDIAIVRGKESMVIVGSSGEDTTKLRLRFTDVYQKIDGKIRAISTHSSPIID</sequence>
<evidence type="ECO:0000313" key="2">
    <source>
        <dbReference type="EMBL" id="AWX45828.1"/>
    </source>
</evidence>
<dbReference type="Pfam" id="PF14534">
    <property type="entry name" value="DUF4440"/>
    <property type="match status" value="1"/>
</dbReference>
<reference evidence="2 3" key="1">
    <citation type="submission" date="2018-06" db="EMBL/GenBank/DDBJ databases">
        <title>Spongiibacterium sp. HME9304 Genome sequencing and assembly.</title>
        <authorList>
            <person name="Kang H."/>
            <person name="Kim H."/>
            <person name="Joh K."/>
        </authorList>
    </citation>
    <scope>NUCLEOTIDE SEQUENCE [LARGE SCALE GENOMIC DNA]</scope>
    <source>
        <strain evidence="2 3">HME9304</strain>
    </source>
</reference>
<keyword evidence="3" id="KW-1185">Reference proteome</keyword>
<gene>
    <name evidence="2" type="ORF">HME9304_02858</name>
</gene>
<dbReference type="EMBL" id="CP030104">
    <property type="protein sequence ID" value="AWX45828.1"/>
    <property type="molecule type" value="Genomic_DNA"/>
</dbReference>
<dbReference type="AlphaFoldDB" id="A0A2Z4LWT5"/>
<dbReference type="Gene3D" id="3.10.450.50">
    <property type="match status" value="1"/>
</dbReference>
<proteinExistence type="predicted"/>
<dbReference type="InterPro" id="IPR032710">
    <property type="entry name" value="NTF2-like_dom_sf"/>
</dbReference>
<name>A0A2Z4LWT5_9FLAO</name>
<feature type="domain" description="DUF4440" evidence="1">
    <location>
        <begin position="42"/>
        <end position="145"/>
    </location>
</feature>
<dbReference type="OrthoDB" id="1443824at2"/>
<organism evidence="2 3">
    <name type="scientific">Flagellimonas maritima</name>
    <dbReference type="NCBI Taxonomy" id="1383885"/>
    <lineage>
        <taxon>Bacteria</taxon>
        <taxon>Pseudomonadati</taxon>
        <taxon>Bacteroidota</taxon>
        <taxon>Flavobacteriia</taxon>
        <taxon>Flavobacteriales</taxon>
        <taxon>Flavobacteriaceae</taxon>
        <taxon>Flagellimonas</taxon>
    </lineage>
</organism>
<dbReference type="RefSeq" id="WP_112379180.1">
    <property type="nucleotide sequence ID" value="NZ_CP030104.1"/>
</dbReference>